<name>A0ABY5NI33_9MICO</name>
<organism evidence="1 2">
    <name type="scientific">Microbacterium elymi</name>
    <dbReference type="NCBI Taxonomy" id="2909587"/>
    <lineage>
        <taxon>Bacteria</taxon>
        <taxon>Bacillati</taxon>
        <taxon>Actinomycetota</taxon>
        <taxon>Actinomycetes</taxon>
        <taxon>Micrococcales</taxon>
        <taxon>Microbacteriaceae</taxon>
        <taxon>Microbacterium</taxon>
    </lineage>
</organism>
<keyword evidence="2" id="KW-1185">Reference proteome</keyword>
<dbReference type="RefSeq" id="WP_259611337.1">
    <property type="nucleotide sequence ID" value="NZ_CP091139.2"/>
</dbReference>
<protein>
    <submittedName>
        <fullName evidence="1">Uncharacterized protein</fullName>
    </submittedName>
</protein>
<evidence type="ECO:0000313" key="1">
    <source>
        <dbReference type="EMBL" id="UUT34808.1"/>
    </source>
</evidence>
<sequence length="58" mass="6051">MPERLDSDAAAALLTAIGLGSGGALPERMAPFMALIEALPHPVTERLLTELLARTIAP</sequence>
<evidence type="ECO:0000313" key="2">
    <source>
        <dbReference type="Proteomes" id="UP001054811"/>
    </source>
</evidence>
<gene>
    <name evidence="1" type="ORF">L2X98_30675</name>
</gene>
<reference evidence="1" key="1">
    <citation type="submission" date="2022-01" db="EMBL/GenBank/DDBJ databases">
        <title>Microbacterium eymi and Microbacterium rhizovicinus sp. nov., isolated from the rhizospheric soil of Elymus tsukushiensis, a plant native to the Dokdo Islands, Republic of Korea.</title>
        <authorList>
            <person name="Hwang Y.J."/>
        </authorList>
    </citation>
    <scope>NUCLEOTIDE SEQUENCE</scope>
    <source>
        <strain evidence="1">KUDC0405</strain>
    </source>
</reference>
<proteinExistence type="predicted"/>
<dbReference type="Proteomes" id="UP001054811">
    <property type="component" value="Chromosome"/>
</dbReference>
<accession>A0ABY5NI33</accession>
<dbReference type="EMBL" id="CP091139">
    <property type="protein sequence ID" value="UUT34808.1"/>
    <property type="molecule type" value="Genomic_DNA"/>
</dbReference>